<evidence type="ECO:0000313" key="1">
    <source>
        <dbReference type="EMBL" id="MEU9580484.1"/>
    </source>
</evidence>
<keyword evidence="2" id="KW-1185">Reference proteome</keyword>
<dbReference type="Proteomes" id="UP001551584">
    <property type="component" value="Unassembled WGS sequence"/>
</dbReference>
<gene>
    <name evidence="1" type="ORF">AB0D95_25020</name>
</gene>
<evidence type="ECO:0000313" key="2">
    <source>
        <dbReference type="Proteomes" id="UP001551584"/>
    </source>
</evidence>
<name>A0ABV3EWE7_9ACTN</name>
<evidence type="ECO:0008006" key="3">
    <source>
        <dbReference type="Google" id="ProtNLM"/>
    </source>
</evidence>
<comment type="caution">
    <text evidence="1">The sequence shown here is derived from an EMBL/GenBank/DDBJ whole genome shotgun (WGS) entry which is preliminary data.</text>
</comment>
<organism evidence="1 2">
    <name type="scientific">Streptomyces chilikensis</name>
    <dbReference type="NCBI Taxonomy" id="1194079"/>
    <lineage>
        <taxon>Bacteria</taxon>
        <taxon>Bacillati</taxon>
        <taxon>Actinomycetota</taxon>
        <taxon>Actinomycetes</taxon>
        <taxon>Kitasatosporales</taxon>
        <taxon>Streptomycetaceae</taxon>
        <taxon>Streptomyces</taxon>
    </lineage>
</organism>
<proteinExistence type="predicted"/>
<dbReference type="EMBL" id="JBEZNA010000076">
    <property type="protein sequence ID" value="MEU9580484.1"/>
    <property type="molecule type" value="Genomic_DNA"/>
</dbReference>
<dbReference type="RefSeq" id="WP_359276276.1">
    <property type="nucleotide sequence ID" value="NZ_JBEZNA010000076.1"/>
</dbReference>
<sequence>MSSDEPTVRFGDVTGSTFAVGSHARAESHHHAAGRERVEDQELLEALRELRSELAGRPQSPAVTGINEAIDEAEEEITRTGRAGEGRRARLRERLESAEGITSWITAAAAVAAMLGVGGAS</sequence>
<reference evidence="1 2" key="1">
    <citation type="submission" date="2024-06" db="EMBL/GenBank/DDBJ databases">
        <title>The Natural Products Discovery Center: Release of the First 8490 Sequenced Strains for Exploring Actinobacteria Biosynthetic Diversity.</title>
        <authorList>
            <person name="Kalkreuter E."/>
            <person name="Kautsar S.A."/>
            <person name="Yang D."/>
            <person name="Bader C.D."/>
            <person name="Teijaro C.N."/>
            <person name="Fluegel L."/>
            <person name="Davis C.M."/>
            <person name="Simpson J.R."/>
            <person name="Lauterbach L."/>
            <person name="Steele A.D."/>
            <person name="Gui C."/>
            <person name="Meng S."/>
            <person name="Li G."/>
            <person name="Viehrig K."/>
            <person name="Ye F."/>
            <person name="Su P."/>
            <person name="Kiefer A.F."/>
            <person name="Nichols A."/>
            <person name="Cepeda A.J."/>
            <person name="Yan W."/>
            <person name="Fan B."/>
            <person name="Jiang Y."/>
            <person name="Adhikari A."/>
            <person name="Zheng C.-J."/>
            <person name="Schuster L."/>
            <person name="Cowan T.M."/>
            <person name="Smanski M.J."/>
            <person name="Chevrette M.G."/>
            <person name="De Carvalho L.P.S."/>
            <person name="Shen B."/>
        </authorList>
    </citation>
    <scope>NUCLEOTIDE SEQUENCE [LARGE SCALE GENOMIC DNA]</scope>
    <source>
        <strain evidence="1 2">NPDC048117</strain>
    </source>
</reference>
<accession>A0ABV3EWE7</accession>
<protein>
    <recommendedName>
        <fullName evidence="3">DUF3618 domain-containing protein</fullName>
    </recommendedName>
</protein>